<dbReference type="RefSeq" id="WP_145201806.1">
    <property type="nucleotide sequence ID" value="NZ_CP036434.1"/>
</dbReference>
<name>A0A518EXA1_9BACT</name>
<reference evidence="1 2" key="1">
    <citation type="submission" date="2019-02" db="EMBL/GenBank/DDBJ databases">
        <title>Deep-cultivation of Planctomycetes and their phenomic and genomic characterization uncovers novel biology.</title>
        <authorList>
            <person name="Wiegand S."/>
            <person name="Jogler M."/>
            <person name="Boedeker C."/>
            <person name="Pinto D."/>
            <person name="Vollmers J."/>
            <person name="Rivas-Marin E."/>
            <person name="Kohn T."/>
            <person name="Peeters S.H."/>
            <person name="Heuer A."/>
            <person name="Rast P."/>
            <person name="Oberbeckmann S."/>
            <person name="Bunk B."/>
            <person name="Jeske O."/>
            <person name="Meyerdierks A."/>
            <person name="Storesund J.E."/>
            <person name="Kallscheuer N."/>
            <person name="Luecker S."/>
            <person name="Lage O.M."/>
            <person name="Pohl T."/>
            <person name="Merkel B.J."/>
            <person name="Hornburger P."/>
            <person name="Mueller R.-W."/>
            <person name="Bruemmer F."/>
            <person name="Labrenz M."/>
            <person name="Spormann A.M."/>
            <person name="Op den Camp H."/>
            <person name="Overmann J."/>
            <person name="Amann R."/>
            <person name="Jetten M.S.M."/>
            <person name="Mascher T."/>
            <person name="Medema M.H."/>
            <person name="Devos D.P."/>
            <person name="Kaster A.-K."/>
            <person name="Ovreas L."/>
            <person name="Rohde M."/>
            <person name="Galperin M.Y."/>
            <person name="Jogler C."/>
        </authorList>
    </citation>
    <scope>NUCLEOTIDE SEQUENCE [LARGE SCALE GENOMIC DNA]</scope>
    <source>
        <strain evidence="1 2">Poly30</strain>
    </source>
</reference>
<dbReference type="Proteomes" id="UP000320390">
    <property type="component" value="Chromosome"/>
</dbReference>
<gene>
    <name evidence="1" type="ORF">Poly30_42440</name>
</gene>
<sequence length="71" mass="8475">MENIRNQFESDRKWCPACNEYVPYLMSLDTSYCASCGGEVRLFSKEHWEAFTEQIKSRRPAVRRRPRRDTA</sequence>
<evidence type="ECO:0000313" key="2">
    <source>
        <dbReference type="Proteomes" id="UP000320390"/>
    </source>
</evidence>
<evidence type="ECO:0000313" key="1">
    <source>
        <dbReference type="EMBL" id="QDV08691.1"/>
    </source>
</evidence>
<proteinExistence type="predicted"/>
<keyword evidence="2" id="KW-1185">Reference proteome</keyword>
<accession>A0A518EXA1</accession>
<dbReference type="AlphaFoldDB" id="A0A518EXA1"/>
<dbReference type="EMBL" id="CP036434">
    <property type="protein sequence ID" value="QDV08691.1"/>
    <property type="molecule type" value="Genomic_DNA"/>
</dbReference>
<evidence type="ECO:0008006" key="3">
    <source>
        <dbReference type="Google" id="ProtNLM"/>
    </source>
</evidence>
<protein>
    <recommendedName>
        <fullName evidence="3">Zinc-ribbon domain-containing protein</fullName>
    </recommendedName>
</protein>
<organism evidence="1 2">
    <name type="scientific">Saltatorellus ferox</name>
    <dbReference type="NCBI Taxonomy" id="2528018"/>
    <lineage>
        <taxon>Bacteria</taxon>
        <taxon>Pseudomonadati</taxon>
        <taxon>Planctomycetota</taxon>
        <taxon>Planctomycetia</taxon>
        <taxon>Planctomycetia incertae sedis</taxon>
        <taxon>Saltatorellus</taxon>
    </lineage>
</organism>
<dbReference type="OrthoDB" id="9917323at2"/>